<dbReference type="Proteomes" id="UP000195781">
    <property type="component" value="Unassembled WGS sequence"/>
</dbReference>
<dbReference type="PIRSF" id="PIRSF000098">
    <property type="entry name" value="Homoser_dehydrog"/>
    <property type="match status" value="1"/>
</dbReference>
<evidence type="ECO:0000256" key="17">
    <source>
        <dbReference type="RuleBase" id="RU000579"/>
    </source>
</evidence>
<name>A0A1Y3XY11_9ACTN</name>
<dbReference type="PROSITE" id="PS01042">
    <property type="entry name" value="HOMOSER_DHGENASE"/>
    <property type="match status" value="1"/>
</dbReference>
<organism evidence="21 22">
    <name type="scientific">[Collinsella] massiliensis</name>
    <dbReference type="NCBI Taxonomy" id="1232426"/>
    <lineage>
        <taxon>Bacteria</taxon>
        <taxon>Bacillati</taxon>
        <taxon>Actinomycetota</taxon>
        <taxon>Coriobacteriia</taxon>
        <taxon>Coriobacteriales</taxon>
        <taxon>Coriobacteriaceae</taxon>
        <taxon>Enorma</taxon>
    </lineage>
</organism>
<comment type="function">
    <text evidence="12">Catalyzes the conversion of L-aspartate-beta-semialdehyde (L-Asa) to L-homoserine (L-Hse), the third step in the biosynthesis of threonine and methionine from aspartate.</text>
</comment>
<evidence type="ECO:0000259" key="20">
    <source>
        <dbReference type="Pfam" id="PF03447"/>
    </source>
</evidence>
<protein>
    <recommendedName>
        <fullName evidence="6 17">Homoserine dehydrogenase</fullName>
        <ecNumber evidence="5 17">1.1.1.3</ecNumber>
    </recommendedName>
</protein>
<keyword evidence="7 17" id="KW-0028">Amino-acid biosynthesis</keyword>
<evidence type="ECO:0000256" key="5">
    <source>
        <dbReference type="ARBA" id="ARBA00013213"/>
    </source>
</evidence>
<feature type="binding site" evidence="16">
    <location>
        <position position="109"/>
    </location>
    <ligand>
        <name>NADPH</name>
        <dbReference type="ChEBI" id="CHEBI:57783"/>
    </ligand>
</feature>
<dbReference type="PROSITE" id="PS00318">
    <property type="entry name" value="HMG_COA_REDUCTASE_2"/>
    <property type="match status" value="1"/>
</dbReference>
<comment type="similarity">
    <text evidence="4 18">Belongs to the homoserine dehydrogenase family.</text>
</comment>
<evidence type="ECO:0000313" key="21">
    <source>
        <dbReference type="EMBL" id="OUN87999.1"/>
    </source>
</evidence>
<feature type="binding site" evidence="16">
    <location>
        <begin position="13"/>
        <end position="20"/>
    </location>
    <ligand>
        <name>NADP(+)</name>
        <dbReference type="ChEBI" id="CHEBI:58349"/>
    </ligand>
</feature>
<comment type="caution">
    <text evidence="21">The sequence shown here is derived from an EMBL/GenBank/DDBJ whole genome shotgun (WGS) entry which is preliminary data.</text>
</comment>
<keyword evidence="10" id="KW-0915">Sodium</keyword>
<evidence type="ECO:0000256" key="12">
    <source>
        <dbReference type="ARBA" id="ARBA00044930"/>
    </source>
</evidence>
<keyword evidence="11 17" id="KW-0486">Methionine biosynthesis</keyword>
<evidence type="ECO:0000256" key="1">
    <source>
        <dbReference type="ARBA" id="ARBA00001920"/>
    </source>
</evidence>
<comment type="cofactor">
    <cofactor evidence="1">
        <name>a metal cation</name>
        <dbReference type="ChEBI" id="CHEBI:25213"/>
    </cofactor>
</comment>
<reference evidence="22" key="1">
    <citation type="submission" date="2017-04" db="EMBL/GenBank/DDBJ databases">
        <title>Function of individual gut microbiota members based on whole genome sequencing of pure cultures obtained from chicken caecum.</title>
        <authorList>
            <person name="Medvecky M."/>
            <person name="Cejkova D."/>
            <person name="Polansky O."/>
            <person name="Karasova D."/>
            <person name="Kubasova T."/>
            <person name="Cizek A."/>
            <person name="Rychlik I."/>
        </authorList>
    </citation>
    <scope>NUCLEOTIDE SEQUENCE [LARGE SCALE GENOMIC DNA]</scope>
    <source>
        <strain evidence="22">An5</strain>
    </source>
</reference>
<evidence type="ECO:0000256" key="9">
    <source>
        <dbReference type="ARBA" id="ARBA00023002"/>
    </source>
</evidence>
<gene>
    <name evidence="21" type="ORF">B5G02_06955</name>
</gene>
<dbReference type="Gene3D" id="3.30.360.10">
    <property type="entry name" value="Dihydrodipicolinate Reductase, domain 2"/>
    <property type="match status" value="1"/>
</dbReference>
<dbReference type="InterPro" id="IPR005106">
    <property type="entry name" value="Asp/hSer_DH_NAD-bd"/>
</dbReference>
<dbReference type="SUPFAM" id="SSF55347">
    <property type="entry name" value="Glyceraldehyde-3-phosphate dehydrogenase-like, C-terminal domain"/>
    <property type="match status" value="1"/>
</dbReference>
<evidence type="ECO:0000313" key="22">
    <source>
        <dbReference type="Proteomes" id="UP000195781"/>
    </source>
</evidence>
<dbReference type="GO" id="GO:0004420">
    <property type="term" value="F:hydroxymethylglutaryl-CoA reductase (NADPH) activity"/>
    <property type="evidence" value="ECO:0007669"/>
    <property type="project" value="InterPro"/>
</dbReference>
<dbReference type="InterPro" id="IPR036291">
    <property type="entry name" value="NAD(P)-bd_dom_sf"/>
</dbReference>
<evidence type="ECO:0000256" key="2">
    <source>
        <dbReference type="ARBA" id="ARBA00005056"/>
    </source>
</evidence>
<dbReference type="NCBIfam" id="NF004976">
    <property type="entry name" value="PRK06349.1"/>
    <property type="match status" value="1"/>
</dbReference>
<dbReference type="UniPathway" id="UPA00051">
    <property type="reaction ID" value="UER00465"/>
</dbReference>
<dbReference type="InterPro" id="IPR019811">
    <property type="entry name" value="HDH_CS"/>
</dbReference>
<comment type="catalytic activity">
    <reaction evidence="13">
        <text>L-homoserine + NADP(+) = L-aspartate 4-semialdehyde + NADPH + H(+)</text>
        <dbReference type="Rhea" id="RHEA:15761"/>
        <dbReference type="ChEBI" id="CHEBI:15378"/>
        <dbReference type="ChEBI" id="CHEBI:57476"/>
        <dbReference type="ChEBI" id="CHEBI:57783"/>
        <dbReference type="ChEBI" id="CHEBI:58349"/>
        <dbReference type="ChEBI" id="CHEBI:537519"/>
        <dbReference type="EC" id="1.1.1.3"/>
    </reaction>
    <physiologicalReaction direction="right-to-left" evidence="13">
        <dbReference type="Rhea" id="RHEA:15763"/>
    </physiologicalReaction>
</comment>
<keyword evidence="8 17" id="KW-0791">Threonine biosynthesis</keyword>
<keyword evidence="16 17" id="KW-0521">NADP</keyword>
<evidence type="ECO:0000256" key="16">
    <source>
        <dbReference type="PIRSR" id="PIRSR000098-2"/>
    </source>
</evidence>
<dbReference type="PANTHER" id="PTHR43331">
    <property type="entry name" value="HOMOSERINE DEHYDROGENASE"/>
    <property type="match status" value="1"/>
</dbReference>
<dbReference type="GO" id="GO:0050661">
    <property type="term" value="F:NADP binding"/>
    <property type="evidence" value="ECO:0007669"/>
    <property type="project" value="InterPro"/>
</dbReference>
<evidence type="ECO:0000256" key="4">
    <source>
        <dbReference type="ARBA" id="ARBA00006753"/>
    </source>
</evidence>
<comment type="catalytic activity">
    <reaction evidence="14">
        <text>L-homoserine + NAD(+) = L-aspartate 4-semialdehyde + NADH + H(+)</text>
        <dbReference type="Rhea" id="RHEA:15757"/>
        <dbReference type="ChEBI" id="CHEBI:15378"/>
        <dbReference type="ChEBI" id="CHEBI:57476"/>
        <dbReference type="ChEBI" id="CHEBI:57540"/>
        <dbReference type="ChEBI" id="CHEBI:57945"/>
        <dbReference type="ChEBI" id="CHEBI:537519"/>
        <dbReference type="EC" id="1.1.1.3"/>
    </reaction>
    <physiologicalReaction direction="right-to-left" evidence="14">
        <dbReference type="Rhea" id="RHEA:15759"/>
    </physiologicalReaction>
</comment>
<evidence type="ECO:0000259" key="19">
    <source>
        <dbReference type="Pfam" id="PF00742"/>
    </source>
</evidence>
<dbReference type="GO" id="GO:0004412">
    <property type="term" value="F:homoserine dehydrogenase activity"/>
    <property type="evidence" value="ECO:0007669"/>
    <property type="project" value="UniProtKB-EC"/>
</dbReference>
<feature type="active site" description="Proton donor" evidence="15">
    <location>
        <position position="209"/>
    </location>
</feature>
<dbReference type="Pfam" id="PF03447">
    <property type="entry name" value="NAD_binding_3"/>
    <property type="match status" value="1"/>
</dbReference>
<evidence type="ECO:0000256" key="14">
    <source>
        <dbReference type="ARBA" id="ARBA00049031"/>
    </source>
</evidence>
<feature type="binding site" evidence="16">
    <location>
        <position position="194"/>
    </location>
    <ligand>
        <name>L-homoserine</name>
        <dbReference type="ChEBI" id="CHEBI:57476"/>
    </ligand>
</feature>
<dbReference type="RefSeq" id="WP_094335706.1">
    <property type="nucleotide sequence ID" value="NZ_NFIE01000014.1"/>
</dbReference>
<dbReference type="InterPro" id="IPR001342">
    <property type="entry name" value="HDH_cat"/>
</dbReference>
<evidence type="ECO:0000256" key="3">
    <source>
        <dbReference type="ARBA" id="ARBA00005062"/>
    </source>
</evidence>
<dbReference type="SUPFAM" id="SSF51735">
    <property type="entry name" value="NAD(P)-binding Rossmann-fold domains"/>
    <property type="match status" value="1"/>
</dbReference>
<dbReference type="PANTHER" id="PTHR43331:SF1">
    <property type="entry name" value="HOMOSERINE DEHYDROGENASE"/>
    <property type="match status" value="1"/>
</dbReference>
<sequence length="443" mass="46863">MSDTMRTVNIGLIGLGTVGGGTARTIEHNRDEYLRAYGIDLRIAKACALDPEQAAAAGIPAEAFTTDWHDVVADPAVDIVVELIGGEHPATEIFEAAFAAGKHVVTANKALLGRNMERLCALAREHGVQLRCEASAGGGIPIVAALEYSLAGNRMLTVAGILNGTTNYILSRMASEGSDFADVLADAQRLGYAEADPSADVDGFDAASKVAILSSIAFHTRVTTDDVYMQGIRDISPVDIDEARKMGRTIKLLGIARMTEDGIDARVHPAMIPSDHMLASVNGAMNAVFAVGDSVGETMFYGAGAGSYPTASAVVGDVLELARAIARGERPEAEPEPFERRVAIRPIEELRCRYYLRLTAARADDALPAVADTLEAFKIAVAEARQVVDGGERSVIVITEEAREGDVQAACAELAKLASIERVASLIRIEDTAAWAEGAEANE</sequence>
<evidence type="ECO:0000256" key="7">
    <source>
        <dbReference type="ARBA" id="ARBA00022605"/>
    </source>
</evidence>
<dbReference type="AlphaFoldDB" id="A0A1Y3XY11"/>
<dbReference type="UniPathway" id="UPA00050">
    <property type="reaction ID" value="UER00063"/>
</dbReference>
<evidence type="ECO:0000256" key="15">
    <source>
        <dbReference type="PIRSR" id="PIRSR000098-1"/>
    </source>
</evidence>
<dbReference type="EC" id="1.1.1.3" evidence="5 17"/>
<evidence type="ECO:0000256" key="18">
    <source>
        <dbReference type="RuleBase" id="RU004171"/>
    </source>
</evidence>
<evidence type="ECO:0000256" key="11">
    <source>
        <dbReference type="ARBA" id="ARBA00023167"/>
    </source>
</evidence>
<dbReference type="Gene3D" id="3.40.50.720">
    <property type="entry name" value="NAD(P)-binding Rossmann-like Domain"/>
    <property type="match status" value="1"/>
</dbReference>
<feature type="domain" description="Homoserine dehydrogenase catalytic" evidence="19">
    <location>
        <begin position="141"/>
        <end position="319"/>
    </location>
</feature>
<evidence type="ECO:0000256" key="6">
    <source>
        <dbReference type="ARBA" id="ARBA00013376"/>
    </source>
</evidence>
<dbReference type="InterPro" id="IPR016204">
    <property type="entry name" value="HDH"/>
</dbReference>
<proteinExistence type="inferred from homology"/>
<dbReference type="OrthoDB" id="9808167at2"/>
<dbReference type="FunFam" id="3.30.360.10:FF:000005">
    <property type="entry name" value="Homoserine dehydrogenase"/>
    <property type="match status" value="1"/>
</dbReference>
<evidence type="ECO:0000256" key="8">
    <source>
        <dbReference type="ARBA" id="ARBA00022697"/>
    </source>
</evidence>
<comment type="pathway">
    <text evidence="3 17">Amino-acid biosynthesis; L-methionine biosynthesis via de novo pathway; L-homoserine from L-aspartate: step 3/3.</text>
</comment>
<dbReference type="InterPro" id="IPR023076">
    <property type="entry name" value="HMG_CoA_Rdtase_CS"/>
</dbReference>
<evidence type="ECO:0000256" key="10">
    <source>
        <dbReference type="ARBA" id="ARBA00023053"/>
    </source>
</evidence>
<comment type="pathway">
    <text evidence="2 17">Amino-acid biosynthesis; L-threonine biosynthesis; L-threonine from L-aspartate: step 3/5.</text>
</comment>
<dbReference type="Pfam" id="PF00742">
    <property type="entry name" value="Homoserine_dh"/>
    <property type="match status" value="1"/>
</dbReference>
<dbReference type="GO" id="GO:0009088">
    <property type="term" value="P:threonine biosynthetic process"/>
    <property type="evidence" value="ECO:0007669"/>
    <property type="project" value="UniProtKB-UniPathway"/>
</dbReference>
<dbReference type="GO" id="GO:0009086">
    <property type="term" value="P:methionine biosynthetic process"/>
    <property type="evidence" value="ECO:0007669"/>
    <property type="project" value="UniProtKB-KW"/>
</dbReference>
<evidence type="ECO:0000256" key="13">
    <source>
        <dbReference type="ARBA" id="ARBA00048841"/>
    </source>
</evidence>
<dbReference type="Gene3D" id="3.30.70.260">
    <property type="match status" value="1"/>
</dbReference>
<keyword evidence="9 17" id="KW-0560">Oxidoreductase</keyword>
<accession>A0A1Y3XY11</accession>
<keyword evidence="22" id="KW-1185">Reference proteome</keyword>
<dbReference type="EMBL" id="NFIE01000014">
    <property type="protein sequence ID" value="OUN87999.1"/>
    <property type="molecule type" value="Genomic_DNA"/>
</dbReference>
<feature type="domain" description="Aspartate/homoserine dehydrogenase NAD-binding" evidence="20">
    <location>
        <begin position="14"/>
        <end position="132"/>
    </location>
</feature>